<dbReference type="PANTHER" id="PTHR48223:SF1">
    <property type="entry name" value="ABC TRANSMEMBRANE TYPE-1 DOMAIN-CONTAINING PROTEIN"/>
    <property type="match status" value="1"/>
</dbReference>
<reference evidence="2 3" key="1">
    <citation type="journal article" date="2021" name="bioRxiv">
        <title>The Gossypium anomalum genome as a resource for cotton improvement and evolutionary analysis of hybrid incompatibility.</title>
        <authorList>
            <person name="Grover C.E."/>
            <person name="Yuan D."/>
            <person name="Arick M.A."/>
            <person name="Miller E.R."/>
            <person name="Hu G."/>
            <person name="Peterson D.G."/>
            <person name="Wendel J.F."/>
            <person name="Udall J.A."/>
        </authorList>
    </citation>
    <scope>NUCLEOTIDE SEQUENCE [LARGE SCALE GENOMIC DNA]</scope>
    <source>
        <strain evidence="2">JFW-Udall</strain>
        <tissue evidence="2">Leaf</tissue>
    </source>
</reference>
<evidence type="ECO:0000313" key="3">
    <source>
        <dbReference type="Proteomes" id="UP000701853"/>
    </source>
</evidence>
<keyword evidence="1" id="KW-0472">Membrane</keyword>
<gene>
    <name evidence="2" type="ORF">CXB51_033121</name>
</gene>
<feature type="transmembrane region" description="Helical" evidence="1">
    <location>
        <begin position="216"/>
        <end position="239"/>
    </location>
</feature>
<protein>
    <submittedName>
        <fullName evidence="2">Uncharacterized protein</fullName>
    </submittedName>
</protein>
<proteinExistence type="predicted"/>
<evidence type="ECO:0000313" key="2">
    <source>
        <dbReference type="EMBL" id="KAG8476166.1"/>
    </source>
</evidence>
<dbReference type="AlphaFoldDB" id="A0A8J6CME2"/>
<keyword evidence="1" id="KW-0812">Transmembrane</keyword>
<dbReference type="OrthoDB" id="748739at2759"/>
<organism evidence="2 3">
    <name type="scientific">Gossypium anomalum</name>
    <dbReference type="NCBI Taxonomy" id="47600"/>
    <lineage>
        <taxon>Eukaryota</taxon>
        <taxon>Viridiplantae</taxon>
        <taxon>Streptophyta</taxon>
        <taxon>Embryophyta</taxon>
        <taxon>Tracheophyta</taxon>
        <taxon>Spermatophyta</taxon>
        <taxon>Magnoliopsida</taxon>
        <taxon>eudicotyledons</taxon>
        <taxon>Gunneridae</taxon>
        <taxon>Pentapetalae</taxon>
        <taxon>rosids</taxon>
        <taxon>malvids</taxon>
        <taxon>Malvales</taxon>
        <taxon>Malvaceae</taxon>
        <taxon>Malvoideae</taxon>
        <taxon>Gossypium</taxon>
    </lineage>
</organism>
<feature type="transmembrane region" description="Helical" evidence="1">
    <location>
        <begin position="25"/>
        <end position="44"/>
    </location>
</feature>
<feature type="transmembrane region" description="Helical" evidence="1">
    <location>
        <begin position="259"/>
        <end position="281"/>
    </location>
</feature>
<keyword evidence="1" id="KW-1133">Transmembrane helix</keyword>
<keyword evidence="3" id="KW-1185">Reference proteome</keyword>
<comment type="caution">
    <text evidence="2">The sequence shown here is derived from an EMBL/GenBank/DDBJ whole genome shotgun (WGS) entry which is preliminary data.</text>
</comment>
<evidence type="ECO:0000256" key="1">
    <source>
        <dbReference type="SAM" id="Phobius"/>
    </source>
</evidence>
<dbReference type="Proteomes" id="UP000701853">
    <property type="component" value="Chromosome 12"/>
</dbReference>
<dbReference type="PANTHER" id="PTHR48223">
    <property type="entry name" value="DEFECTIVE 2759, PUTATIVE ISOFORM 1-RELATED"/>
    <property type="match status" value="1"/>
</dbReference>
<dbReference type="EMBL" id="JAHUZN010000012">
    <property type="protein sequence ID" value="KAG8476166.1"/>
    <property type="molecule type" value="Genomic_DNA"/>
</dbReference>
<accession>A0A8J6CME2</accession>
<sequence>MDPKGEELVVKVAAMMLVTHQLQDSYVAFLQLIFIALQCSYVACPSRPLLWREGLALKRPVVTLHMLGSRERSISLRHSTCLCIGAHTCGLNTKSIRISAFKGSVENGESGGRAIDENVPKSSIKVSYVPKDGETTTIESSKAHNGPVTYSSETGENIVGSAAIQELFKKWIMILRSQSPSRVMDDALGEEAPPRDTSEAKIDTQSNRKGKILKTVWSYFWDMNATIKIPLLIFVPWYLGVNLIYGAEVSKELTPLWVFGPLIIALYIKMLRGLCALYVFCFTQTVQLIRNLPTYYLLAYNYIAHGKLKEDVRVHVWQPVVDMKNLDYKEVCRKKMKDFQEWMMEKYLDYVESIWPYYCRTIRFLKRANLI</sequence>
<name>A0A8J6CME2_9ROSI</name>